<protein>
    <submittedName>
        <fullName evidence="2">Uncharacterized protein</fullName>
    </submittedName>
</protein>
<evidence type="ECO:0000256" key="1">
    <source>
        <dbReference type="SAM" id="Phobius"/>
    </source>
</evidence>
<feature type="transmembrane region" description="Helical" evidence="1">
    <location>
        <begin position="21"/>
        <end position="44"/>
    </location>
</feature>
<dbReference type="Proteomes" id="UP001431935">
    <property type="component" value="Chromosome"/>
</dbReference>
<evidence type="ECO:0000313" key="3">
    <source>
        <dbReference type="Proteomes" id="UP001431935"/>
    </source>
</evidence>
<reference evidence="2" key="1">
    <citation type="submission" date="2024-01" db="EMBL/GenBank/DDBJ databases">
        <title>Complete genome sequence of Mycoplasma gateae strain 3700.</title>
        <authorList>
            <person name="Spergser J."/>
        </authorList>
    </citation>
    <scope>NUCLEOTIDE SEQUENCE [LARGE SCALE GENOMIC DNA]</scope>
    <source>
        <strain evidence="2">3700</strain>
    </source>
</reference>
<keyword evidence="1" id="KW-0472">Membrane</keyword>
<keyword evidence="1" id="KW-1133">Transmembrane helix</keyword>
<organism evidence="2 3">
    <name type="scientific">Metamycoplasma gateae</name>
    <dbReference type="NCBI Taxonomy" id="35769"/>
    <lineage>
        <taxon>Bacteria</taxon>
        <taxon>Bacillati</taxon>
        <taxon>Mycoplasmatota</taxon>
        <taxon>Mycoplasmoidales</taxon>
        <taxon>Metamycoplasmataceae</taxon>
        <taxon>Metamycoplasma</taxon>
    </lineage>
</organism>
<keyword evidence="1" id="KW-0812">Transmembrane</keyword>
<dbReference type="EMBL" id="CP143578">
    <property type="protein sequence ID" value="WVN21449.1"/>
    <property type="molecule type" value="Genomic_DNA"/>
</dbReference>
<sequence>MVKKTKMKCFFYIFEFDDKQWIARNIFIIKNAILNAYIIDFLYFTTVRFSLLARF</sequence>
<evidence type="ECO:0000313" key="2">
    <source>
        <dbReference type="EMBL" id="WVN21449.1"/>
    </source>
</evidence>
<proteinExistence type="predicted"/>
<keyword evidence="3" id="KW-1185">Reference proteome</keyword>
<gene>
    <name evidence="2" type="ORF">V2E26_00355</name>
</gene>
<accession>A0ABZ2AH61</accession>
<dbReference type="RefSeq" id="WP_330463487.1">
    <property type="nucleotide sequence ID" value="NZ_CP143578.1"/>
</dbReference>
<name>A0ABZ2AH61_9BACT</name>